<gene>
    <name evidence="2" type="ORF">G3574_21250</name>
</gene>
<dbReference type="AlphaFoldDB" id="A0A6B3SS77"/>
<reference evidence="2 3" key="1">
    <citation type="submission" date="2020-02" db="EMBL/GenBank/DDBJ databases">
        <authorList>
            <person name="Kim M.K."/>
        </authorList>
    </citation>
    <scope>NUCLEOTIDE SEQUENCE [LARGE SCALE GENOMIC DNA]</scope>
    <source>
        <strain evidence="2 3">17J57-3</strain>
    </source>
</reference>
<proteinExistence type="predicted"/>
<feature type="transmembrane region" description="Helical" evidence="1">
    <location>
        <begin position="18"/>
        <end position="36"/>
    </location>
</feature>
<protein>
    <submittedName>
        <fullName evidence="2">Uncharacterized protein</fullName>
    </submittedName>
</protein>
<dbReference type="EMBL" id="JAAIVB010000073">
    <property type="protein sequence ID" value="NEX63613.1"/>
    <property type="molecule type" value="Genomic_DNA"/>
</dbReference>
<sequence>MHLSRIKALGSRLADHKYVWLCLGPIFIALVVVLIFGATERLIRLTGLALQVLGIGTVIWGISETRALFGHASLRSMAKAGLQRIFSRSHDVTVGVTTNSASTSAGKLSAFTKFDPGPNPSLDSRLDALEKNISAIHDRITETQRELDGERMRAMDALKREAETRQCGDAEIQKKLEATGTGGVHISAIGAAWLFVGVVLSTAAPEIACLLK</sequence>
<dbReference type="Proteomes" id="UP000482155">
    <property type="component" value="Unassembled WGS sequence"/>
</dbReference>
<evidence type="ECO:0000313" key="3">
    <source>
        <dbReference type="Proteomes" id="UP000482155"/>
    </source>
</evidence>
<evidence type="ECO:0000256" key="1">
    <source>
        <dbReference type="SAM" id="Phobius"/>
    </source>
</evidence>
<organism evidence="2 3">
    <name type="scientific">Noviherbaspirillum galbum</name>
    <dbReference type="NCBI Taxonomy" id="2709383"/>
    <lineage>
        <taxon>Bacteria</taxon>
        <taxon>Pseudomonadati</taxon>
        <taxon>Pseudomonadota</taxon>
        <taxon>Betaproteobacteria</taxon>
        <taxon>Burkholderiales</taxon>
        <taxon>Oxalobacteraceae</taxon>
        <taxon>Noviherbaspirillum</taxon>
    </lineage>
</organism>
<evidence type="ECO:0000313" key="2">
    <source>
        <dbReference type="EMBL" id="NEX63613.1"/>
    </source>
</evidence>
<accession>A0A6B3SS77</accession>
<keyword evidence="1" id="KW-0812">Transmembrane</keyword>
<keyword evidence="1" id="KW-0472">Membrane</keyword>
<keyword evidence="1" id="KW-1133">Transmembrane helix</keyword>
<name>A0A6B3SS77_9BURK</name>
<feature type="transmembrane region" description="Helical" evidence="1">
    <location>
        <begin position="42"/>
        <end position="62"/>
    </location>
</feature>
<comment type="caution">
    <text evidence="2">The sequence shown here is derived from an EMBL/GenBank/DDBJ whole genome shotgun (WGS) entry which is preliminary data.</text>
</comment>
<dbReference type="RefSeq" id="WP_163967556.1">
    <property type="nucleotide sequence ID" value="NZ_JAAIVB010000073.1"/>
</dbReference>
<keyword evidence="3" id="KW-1185">Reference proteome</keyword>